<dbReference type="PANTHER" id="PTHR37962:SF2">
    <property type="entry name" value="MALE STERILE (3) 76CA"/>
    <property type="match status" value="1"/>
</dbReference>
<dbReference type="EMBL" id="JASPKZ010003058">
    <property type="protein sequence ID" value="KAJ9594270.1"/>
    <property type="molecule type" value="Genomic_DNA"/>
</dbReference>
<organism evidence="2 3">
    <name type="scientific">Diploptera punctata</name>
    <name type="common">Pacific beetle cockroach</name>
    <dbReference type="NCBI Taxonomy" id="6984"/>
    <lineage>
        <taxon>Eukaryota</taxon>
        <taxon>Metazoa</taxon>
        <taxon>Ecdysozoa</taxon>
        <taxon>Arthropoda</taxon>
        <taxon>Hexapoda</taxon>
        <taxon>Insecta</taxon>
        <taxon>Pterygota</taxon>
        <taxon>Neoptera</taxon>
        <taxon>Polyneoptera</taxon>
        <taxon>Dictyoptera</taxon>
        <taxon>Blattodea</taxon>
        <taxon>Blaberoidea</taxon>
        <taxon>Blaberidae</taxon>
        <taxon>Diplopterinae</taxon>
        <taxon>Diploptera</taxon>
    </lineage>
</organism>
<dbReference type="AlphaFoldDB" id="A0AAD8AC00"/>
<dbReference type="PANTHER" id="PTHR37962">
    <property type="entry name" value="MALE STERILE (3) 76CA"/>
    <property type="match status" value="1"/>
</dbReference>
<dbReference type="EMBL" id="JASPKZ010002027">
    <property type="protein sequence ID" value="KAJ9596286.1"/>
    <property type="molecule type" value="Genomic_DNA"/>
</dbReference>
<evidence type="ECO:0000313" key="2">
    <source>
        <dbReference type="EMBL" id="KAJ9596286.1"/>
    </source>
</evidence>
<keyword evidence="3" id="KW-1185">Reference proteome</keyword>
<gene>
    <name evidence="1" type="ORF">L9F63_014275</name>
    <name evidence="2" type="ORF">L9F63_027093</name>
</gene>
<proteinExistence type="predicted"/>
<reference evidence="2" key="1">
    <citation type="journal article" date="2023" name="IScience">
        <title>Live-bearing cockroach genome reveals convergent evolutionary mechanisms linked to viviparity in insects and beyond.</title>
        <authorList>
            <person name="Fouks B."/>
            <person name="Harrison M.C."/>
            <person name="Mikhailova A.A."/>
            <person name="Marchal E."/>
            <person name="English S."/>
            <person name="Carruthers M."/>
            <person name="Jennings E.C."/>
            <person name="Chiamaka E.L."/>
            <person name="Frigard R.A."/>
            <person name="Pippel M."/>
            <person name="Attardo G.M."/>
            <person name="Benoit J.B."/>
            <person name="Bornberg-Bauer E."/>
            <person name="Tobe S.S."/>
        </authorList>
    </citation>
    <scope>NUCLEOTIDE SEQUENCE</scope>
    <source>
        <strain evidence="2">Stay&amp;Tobe</strain>
    </source>
</reference>
<dbReference type="Proteomes" id="UP001233999">
    <property type="component" value="Unassembled WGS sequence"/>
</dbReference>
<comment type="caution">
    <text evidence="2">The sequence shown here is derived from an EMBL/GenBank/DDBJ whole genome shotgun (WGS) entry which is preliminary data.</text>
</comment>
<evidence type="ECO:0000313" key="1">
    <source>
        <dbReference type="EMBL" id="KAJ9594270.1"/>
    </source>
</evidence>
<name>A0AAD8AC00_DIPPU</name>
<reference evidence="2" key="2">
    <citation type="submission" date="2023-05" db="EMBL/GenBank/DDBJ databases">
        <authorList>
            <person name="Fouks B."/>
        </authorList>
    </citation>
    <scope>NUCLEOTIDE SEQUENCE</scope>
    <source>
        <strain evidence="2">Stay&amp;Tobe</strain>
        <tissue evidence="2">Testes</tissue>
    </source>
</reference>
<accession>A0AAD8AC00</accession>
<evidence type="ECO:0000313" key="3">
    <source>
        <dbReference type="Proteomes" id="UP001233999"/>
    </source>
</evidence>
<sequence length="243" mass="27903">MNVCARCVRPDIESERRGHVGIWWFPTDFSQSRLGDRNTGSNACTLIALLVALKCYEQDIKIWGHDEQPLNDQLISALGDSILEGNVLHEQLLRKGALRHVNMSVPEAIEAAGNQMRFICEWKSLVYLMDLGDSLYEQLHESVLEWYRNPPPRRGSDLYVILIAENRSVLLVFQKELDKVTLIDSHQHMNHGAVIAQVPTVKLQNLCLWYHHLLQTCYGARPECYELSYLYFKRYEAGEMASG</sequence>
<protein>
    <submittedName>
        <fullName evidence="2">Uncharacterized protein</fullName>
    </submittedName>
</protein>